<accession>A0A813IL93</accession>
<dbReference type="GO" id="GO:0003682">
    <property type="term" value="F:chromatin binding"/>
    <property type="evidence" value="ECO:0007669"/>
    <property type="project" value="TreeGrafter"/>
</dbReference>
<protein>
    <submittedName>
        <fullName evidence="3">Uncharacterized protein</fullName>
    </submittedName>
</protein>
<evidence type="ECO:0000313" key="3">
    <source>
        <dbReference type="EMBL" id="CAE8651033.1"/>
    </source>
</evidence>
<evidence type="ECO:0000256" key="1">
    <source>
        <dbReference type="SAM" id="Coils"/>
    </source>
</evidence>
<dbReference type="AlphaFoldDB" id="A0A813IL93"/>
<name>A0A813IL93_POLGL</name>
<feature type="region of interest" description="Disordered" evidence="2">
    <location>
        <begin position="675"/>
        <end position="714"/>
    </location>
</feature>
<gene>
    <name evidence="3" type="ORF">PGLA2088_LOCUS8787</name>
</gene>
<keyword evidence="1" id="KW-0175">Coiled coil</keyword>
<dbReference type="GO" id="GO:0000793">
    <property type="term" value="C:condensed chromosome"/>
    <property type="evidence" value="ECO:0007669"/>
    <property type="project" value="TreeGrafter"/>
</dbReference>
<dbReference type="PANTHER" id="PTHR43941">
    <property type="entry name" value="STRUCTURAL MAINTENANCE OF CHROMOSOMES PROTEIN 2"/>
    <property type="match status" value="1"/>
</dbReference>
<evidence type="ECO:0000313" key="4">
    <source>
        <dbReference type="Proteomes" id="UP000626109"/>
    </source>
</evidence>
<dbReference type="GO" id="GO:0007076">
    <property type="term" value="P:mitotic chromosome condensation"/>
    <property type="evidence" value="ECO:0007669"/>
    <property type="project" value="TreeGrafter"/>
</dbReference>
<dbReference type="Proteomes" id="UP000626109">
    <property type="component" value="Unassembled WGS sequence"/>
</dbReference>
<feature type="coiled-coil region" evidence="1">
    <location>
        <begin position="52"/>
        <end position="95"/>
    </location>
</feature>
<feature type="region of interest" description="Disordered" evidence="2">
    <location>
        <begin position="297"/>
        <end position="383"/>
    </location>
</feature>
<feature type="region of interest" description="Disordered" evidence="2">
    <location>
        <begin position="724"/>
        <end position="743"/>
    </location>
</feature>
<dbReference type="GO" id="GO:0000796">
    <property type="term" value="C:condensin complex"/>
    <property type="evidence" value="ECO:0007669"/>
    <property type="project" value="TreeGrafter"/>
</dbReference>
<proteinExistence type="predicted"/>
<feature type="region of interest" description="Disordered" evidence="2">
    <location>
        <begin position="406"/>
        <end position="428"/>
    </location>
</feature>
<feature type="compositionally biased region" description="Low complexity" evidence="2">
    <location>
        <begin position="312"/>
        <end position="324"/>
    </location>
</feature>
<organism evidence="3 4">
    <name type="scientific">Polarella glacialis</name>
    <name type="common">Dinoflagellate</name>
    <dbReference type="NCBI Taxonomy" id="89957"/>
    <lineage>
        <taxon>Eukaryota</taxon>
        <taxon>Sar</taxon>
        <taxon>Alveolata</taxon>
        <taxon>Dinophyceae</taxon>
        <taxon>Suessiales</taxon>
        <taxon>Suessiaceae</taxon>
        <taxon>Polarella</taxon>
    </lineage>
</organism>
<comment type="caution">
    <text evidence="3">The sequence shown here is derived from an EMBL/GenBank/DDBJ whole genome shotgun (WGS) entry which is preliminary data.</text>
</comment>
<dbReference type="PANTHER" id="PTHR43941:SF1">
    <property type="entry name" value="STRUCTURAL MAINTENANCE OF CHROMOSOMES PROTEIN 2"/>
    <property type="match status" value="1"/>
</dbReference>
<reference evidence="3" key="1">
    <citation type="submission" date="2021-02" db="EMBL/GenBank/DDBJ databases">
        <authorList>
            <person name="Dougan E. K."/>
            <person name="Rhodes N."/>
            <person name="Thang M."/>
            <person name="Chan C."/>
        </authorList>
    </citation>
    <scope>NUCLEOTIDE SEQUENCE</scope>
</reference>
<evidence type="ECO:0000256" key="2">
    <source>
        <dbReference type="SAM" id="MobiDB-lite"/>
    </source>
</evidence>
<dbReference type="EMBL" id="CAJNNW010009547">
    <property type="protein sequence ID" value="CAE8651033.1"/>
    <property type="molecule type" value="Genomic_DNA"/>
</dbReference>
<feature type="compositionally biased region" description="Polar residues" evidence="2">
    <location>
        <begin position="417"/>
        <end position="427"/>
    </location>
</feature>
<feature type="compositionally biased region" description="Low complexity" evidence="2">
    <location>
        <begin position="347"/>
        <end position="361"/>
    </location>
</feature>
<feature type="region of interest" description="Disordered" evidence="2">
    <location>
        <begin position="221"/>
        <end position="254"/>
    </location>
</feature>
<feature type="compositionally biased region" description="Basic and acidic residues" evidence="2">
    <location>
        <begin position="297"/>
        <end position="308"/>
    </location>
</feature>
<dbReference type="GO" id="GO:0000785">
    <property type="term" value="C:chromatin"/>
    <property type="evidence" value="ECO:0007669"/>
    <property type="project" value="TreeGrafter"/>
</dbReference>
<sequence length="743" mass="78826">MVKGWLAKGEIDDGGCGVARNCDAKVAFGAKEADDGDEEEMTEACLQQIFLRVEVERRRGSAEAKAELLEAELQAAQLKGEVEGAKAQAAQLDELVAARREAAQLPAQLAAEAAAAAEAASVSAQVTEQQAAIRKAREDMLDPSGLQEQVLRARDTGHLPGARSGAHVRQQLAHEERALRSELGSASKQLVALRRGCDAREFHLQLLEEEVSSLHGVASEGPELRKSWGSSSSSQAGALPKRPRSSPGNSTDMANDHLWSAARLAVSNADLQRELSSTEEASAAREAALLSRREQLEEALEERQRTTREVPGAALAAASDAGGSFCAPESQGAEAPAPKSPPPTPPTRLRSSPPLTPPRRLCSAERLASPQRSSPGGYGRVTPDHCLMGSPPRPIAATPDYCLMGSPPRPAPAGSKSPISSRQSPISKSPMEVSILGTTLELSLSSSSSIGMLTLDDSGHWRQVLGFDANERGSLQEELAAVHEVEATLPGRDDSIPGDPVAHLLEHLSAEAPDRYKAAEVAAAAAAEASEEISRLQASAARRAQEVLELHGALVDARTELAEVLAEASTLQSGHASLNSELTSLRKQVLEDHPKSLEALRRRATEEVEAAMRAERSVQLAAARRAAHCETAAASGSRDASERFRGGRCLVSGTQLSSALRLWYIRFWRTTEREREKEEGGDASIKSSNPKPDGLSSEPLRAPPRPSCLASTAARSDASLAAELSGLQKQQQDGGKHRLGGTS</sequence>